<dbReference type="WBParaSite" id="SMUV_0000481101-mRNA-1">
    <property type="protein sequence ID" value="SMUV_0000481101-mRNA-1"/>
    <property type="gene ID" value="SMUV_0000481101"/>
</dbReference>
<dbReference type="GO" id="GO:0043596">
    <property type="term" value="C:nuclear replication fork"/>
    <property type="evidence" value="ECO:0007669"/>
    <property type="project" value="TreeGrafter"/>
</dbReference>
<dbReference type="Gene3D" id="2.130.10.10">
    <property type="entry name" value="YVTN repeat-like/Quinoprotein amine dehydrogenase"/>
    <property type="match status" value="1"/>
</dbReference>
<organism evidence="10 11">
    <name type="scientific">Syphacia muris</name>
    <dbReference type="NCBI Taxonomy" id="451379"/>
    <lineage>
        <taxon>Eukaryota</taxon>
        <taxon>Metazoa</taxon>
        <taxon>Ecdysozoa</taxon>
        <taxon>Nematoda</taxon>
        <taxon>Chromadorea</taxon>
        <taxon>Rhabditida</taxon>
        <taxon>Spirurina</taxon>
        <taxon>Oxyuridomorpha</taxon>
        <taxon>Oxyuroidea</taxon>
        <taxon>Oxyuridae</taxon>
        <taxon>Syphacia</taxon>
    </lineage>
</organism>
<comment type="subcellular location">
    <subcellularLocation>
        <location evidence="1">Nucleus</location>
    </subcellularLocation>
</comment>
<evidence type="ECO:0000256" key="2">
    <source>
        <dbReference type="ARBA" id="ARBA00022574"/>
    </source>
</evidence>
<dbReference type="GO" id="GO:0006281">
    <property type="term" value="P:DNA repair"/>
    <property type="evidence" value="ECO:0007669"/>
    <property type="project" value="TreeGrafter"/>
</dbReference>
<dbReference type="Proteomes" id="UP000046393">
    <property type="component" value="Unplaced"/>
</dbReference>
<dbReference type="InterPro" id="IPR048591">
    <property type="entry name" value="WDHD1/CFT4_hel"/>
</dbReference>
<feature type="domain" description="WDHD1 first WD40" evidence="9">
    <location>
        <begin position="11"/>
        <end position="322"/>
    </location>
</feature>
<keyword evidence="10" id="KW-1185">Reference proteome</keyword>
<feature type="domain" description="WDHD1/CFT4 helical bundle" evidence="8">
    <location>
        <begin position="712"/>
        <end position="796"/>
    </location>
</feature>
<accession>A0A158R4X8</accession>
<proteinExistence type="predicted"/>
<keyword evidence="3" id="KW-0677">Repeat</keyword>
<protein>
    <submittedName>
        <fullName evidence="11">WD_REPEATS_REGION domain-containing protein</fullName>
    </submittedName>
</protein>
<feature type="repeat" description="WD" evidence="5">
    <location>
        <begin position="115"/>
        <end position="149"/>
    </location>
</feature>
<keyword evidence="2 5" id="KW-0853">WD repeat</keyword>
<evidence type="ECO:0000256" key="6">
    <source>
        <dbReference type="SAM" id="MobiDB-lite"/>
    </source>
</evidence>
<dbReference type="SMART" id="SM00320">
    <property type="entry name" value="WD40"/>
    <property type="match status" value="3"/>
</dbReference>
<evidence type="ECO:0000313" key="11">
    <source>
        <dbReference type="WBParaSite" id="SMUV_0000481101-mRNA-1"/>
    </source>
</evidence>
<dbReference type="Pfam" id="PF12341">
    <property type="entry name" value="Mcl1_mid"/>
    <property type="match status" value="1"/>
</dbReference>
<feature type="region of interest" description="Disordered" evidence="6">
    <location>
        <begin position="844"/>
        <end position="868"/>
    </location>
</feature>
<evidence type="ECO:0000256" key="4">
    <source>
        <dbReference type="ARBA" id="ARBA00023242"/>
    </source>
</evidence>
<dbReference type="AlphaFoldDB" id="A0A158R4X8"/>
<dbReference type="Pfam" id="PF20946">
    <property type="entry name" value="Ctf4_C"/>
    <property type="match status" value="1"/>
</dbReference>
<evidence type="ECO:0000256" key="5">
    <source>
        <dbReference type="PROSITE-ProRule" id="PRU00221"/>
    </source>
</evidence>
<dbReference type="Pfam" id="PF24817">
    <property type="entry name" value="WD40_WDHD1_1st"/>
    <property type="match status" value="1"/>
</dbReference>
<dbReference type="InterPro" id="IPR015943">
    <property type="entry name" value="WD40/YVTN_repeat-like_dom_sf"/>
</dbReference>
<dbReference type="GO" id="GO:0003682">
    <property type="term" value="F:chromatin binding"/>
    <property type="evidence" value="ECO:0007669"/>
    <property type="project" value="TreeGrafter"/>
</dbReference>
<dbReference type="STRING" id="451379.A0A158R4X8"/>
<evidence type="ECO:0000256" key="3">
    <source>
        <dbReference type="ARBA" id="ARBA00022737"/>
    </source>
</evidence>
<sequence>MTSCGEFGEPRLIHGPGFIQLCTDRSGDLSEWGFLSSGNDGDVWLWGKEELDDVDYTPRSAGGRTHNAVAWHGKYAYVGHTYTDPKTKIAESVVSKIDLDDISLPSQIISFSLDVTTVDISPSGTFLVAGAIDHNVKVFNLNDETISRIELDGQILCVLLDPKEEFLAVTSSSGNLRTYKLPISSSSIAVGTSRLCSRIVDIDLSRTRLQCSWSPNGEFLLAPSVGCIKRFNRGDFNSGVSLSVNEIVGEEFSVCCVSPCGKYAAASALSGVITVWNISEGSLNTLSKYTCNQGEKVFICSMIWSRTLDATIFFADTNEHLCTLSKCIKSITAEDVKVNKIVVEDDDDNNTRLSEDLGAIKKAFGFNEDGLFIGKTDSSMEKEKNENKQSELLVQYKPPVIPPSFVSGSTPTSLNERYIKWNRFGVISCYTTDSEGSIEARWHDASIHSVMSFDNSNNYTLGDISNEVLALGSKINNDGLSELYTIYIGAWSQSSREWRTTLSSDEVIDDVLIGADFVAIITSNRCFRTFTLSGTQRLVVSFPGVLITACAINNELALATYFGGCFFEENCDVAQYNVIINRYKIDNQNWFKASGCSETIPAVVGRGQKLVWMGHSREGEICLLDSKYCLRLLTQNKIWIPIYDFSSSMKSQSDGIWPIGVVEKPRLEIRYIYCKGTTFPLIPSKPVPLIVECKVPLCNPASEKSKIESDLLLTEVLRSSYENKGLQYTPEAQDLSSKYAKDVVRLFALSCKADRECRAEELAWLTTKPQILQSLCNFAAKTHHALLSEKVAEIGRRCNDSFRNDGDAVKEPCTPFVTPSSRTSLKVLKKSGRRSANIASSLLEETVKEGSDEPEAEANTPSSSERSLFDLTMASENSTQLVLDKSKPPNPFKRKIVDVSHEETENTFDNLSLPDSDFCSLNLNKAKRAKELQPSMKQSVLSFTPQERRNRKTGFALWLESCEGDLKKEYSGDSEGFMSFATKRFRSLSSFEKQTVYISVDVNVRIKGYRPDSNMYIWRRFTQLACRVPEFIM</sequence>
<feature type="domain" description="WDHD1/CFT4 second beta-propeller" evidence="7">
    <location>
        <begin position="404"/>
        <end position="697"/>
    </location>
</feature>
<dbReference type="InterPro" id="IPR001680">
    <property type="entry name" value="WD40_rpt"/>
</dbReference>
<dbReference type="InterPro" id="IPR057646">
    <property type="entry name" value="WD40_WDHD1_1st"/>
</dbReference>
<name>A0A158R4X8_9BILA</name>
<evidence type="ECO:0000259" key="9">
    <source>
        <dbReference type="Pfam" id="PF24817"/>
    </source>
</evidence>
<evidence type="ECO:0000259" key="8">
    <source>
        <dbReference type="Pfam" id="PF20946"/>
    </source>
</evidence>
<reference evidence="11" key="1">
    <citation type="submission" date="2016-04" db="UniProtKB">
        <authorList>
            <consortium name="WormBaseParasite"/>
        </authorList>
    </citation>
    <scope>IDENTIFICATION</scope>
</reference>
<evidence type="ECO:0000313" key="10">
    <source>
        <dbReference type="Proteomes" id="UP000046393"/>
    </source>
</evidence>
<dbReference type="GO" id="GO:0006261">
    <property type="term" value="P:DNA-templated DNA replication"/>
    <property type="evidence" value="ECO:0007669"/>
    <property type="project" value="TreeGrafter"/>
</dbReference>
<dbReference type="PROSITE" id="PS50082">
    <property type="entry name" value="WD_REPEATS_2"/>
    <property type="match status" value="1"/>
</dbReference>
<dbReference type="InterPro" id="IPR022100">
    <property type="entry name" value="WDHD1/CFT4_beta-prop_2nd"/>
</dbReference>
<dbReference type="PANTHER" id="PTHR19932">
    <property type="entry name" value="WD REPEAT AND HMG-BOX DNA BINDING PROTEIN"/>
    <property type="match status" value="1"/>
</dbReference>
<dbReference type="PANTHER" id="PTHR19932:SF10">
    <property type="entry name" value="WD REPEAT AND HMG-BOX DNA-BINDING PROTEIN 1"/>
    <property type="match status" value="1"/>
</dbReference>
<dbReference type="SUPFAM" id="SSF82171">
    <property type="entry name" value="DPP6 N-terminal domain-like"/>
    <property type="match status" value="1"/>
</dbReference>
<dbReference type="GO" id="GO:0000278">
    <property type="term" value="P:mitotic cell cycle"/>
    <property type="evidence" value="ECO:0007669"/>
    <property type="project" value="TreeGrafter"/>
</dbReference>
<evidence type="ECO:0000259" key="7">
    <source>
        <dbReference type="Pfam" id="PF12341"/>
    </source>
</evidence>
<keyword evidence="4" id="KW-0539">Nucleus</keyword>
<evidence type="ECO:0000256" key="1">
    <source>
        <dbReference type="ARBA" id="ARBA00004123"/>
    </source>
</evidence>